<organism evidence="2 3">
    <name type="scientific">Phlebiopsis gigantea (strain 11061_1 CR5-6)</name>
    <name type="common">White-rot fungus</name>
    <name type="synonym">Peniophora gigantea</name>
    <dbReference type="NCBI Taxonomy" id="745531"/>
    <lineage>
        <taxon>Eukaryota</taxon>
        <taxon>Fungi</taxon>
        <taxon>Dikarya</taxon>
        <taxon>Basidiomycota</taxon>
        <taxon>Agaricomycotina</taxon>
        <taxon>Agaricomycetes</taxon>
        <taxon>Polyporales</taxon>
        <taxon>Phanerochaetaceae</taxon>
        <taxon>Phlebiopsis</taxon>
    </lineage>
</organism>
<sequence>MSGPGFPSGPLYPYGVDNKQVSMPEHPTFQPPEGPPPSYPAHSPGFPSPAHDGGSEPHDRALGSPGFPQSPSAHQGGGAPPPSGFRVPLTTGAPFPGRAQTGVPVGLDLDGQSEIFVGSALFERSVHPCKIVPALDPPCRVPYAGTEFEHRGRFDLLPFDPNTMEWVPTGQGRLPQGRRLVEGGYEEHGGKLYHALAQISGVNVPGKTGEHLGGCNVPFGGAEHVIRENYQVLCWR</sequence>
<evidence type="ECO:0000256" key="1">
    <source>
        <dbReference type="SAM" id="MobiDB-lite"/>
    </source>
</evidence>
<dbReference type="STRING" id="745531.A0A0C3S9D4"/>
<gene>
    <name evidence="2" type="ORF">PHLGIDRAFT_117408</name>
</gene>
<feature type="compositionally biased region" description="Pro residues" evidence="1">
    <location>
        <begin position="29"/>
        <end position="39"/>
    </location>
</feature>
<evidence type="ECO:0000313" key="2">
    <source>
        <dbReference type="EMBL" id="KIP08197.1"/>
    </source>
</evidence>
<dbReference type="PANTHER" id="PTHR31649">
    <property type="entry name" value="AGAP009604-PA"/>
    <property type="match status" value="1"/>
</dbReference>
<dbReference type="PANTHER" id="PTHR31649:SF1">
    <property type="entry name" value="FARNESOIC ACID O-METHYL TRANSFERASE DOMAIN-CONTAINING PROTEIN"/>
    <property type="match status" value="1"/>
</dbReference>
<dbReference type="InterPro" id="IPR006616">
    <property type="entry name" value="DM9_repeat"/>
</dbReference>
<dbReference type="HOGENOM" id="CLU_066030_0_0_1"/>
<dbReference type="SMART" id="SM00696">
    <property type="entry name" value="DM9"/>
    <property type="match status" value="1"/>
</dbReference>
<keyword evidence="3" id="KW-1185">Reference proteome</keyword>
<dbReference type="OrthoDB" id="2142040at2759"/>
<dbReference type="Pfam" id="PF11901">
    <property type="entry name" value="DM9"/>
    <property type="match status" value="1"/>
</dbReference>
<dbReference type="EMBL" id="KN840483">
    <property type="protein sequence ID" value="KIP08197.1"/>
    <property type="molecule type" value="Genomic_DNA"/>
</dbReference>
<proteinExistence type="predicted"/>
<name>A0A0C3S9D4_PHLG1</name>
<reference evidence="2 3" key="1">
    <citation type="journal article" date="2014" name="PLoS Genet.">
        <title>Analysis of the Phlebiopsis gigantea genome, transcriptome and secretome provides insight into its pioneer colonization strategies of wood.</title>
        <authorList>
            <person name="Hori C."/>
            <person name="Ishida T."/>
            <person name="Igarashi K."/>
            <person name="Samejima M."/>
            <person name="Suzuki H."/>
            <person name="Master E."/>
            <person name="Ferreira P."/>
            <person name="Ruiz-Duenas F.J."/>
            <person name="Held B."/>
            <person name="Canessa P."/>
            <person name="Larrondo L.F."/>
            <person name="Schmoll M."/>
            <person name="Druzhinina I.S."/>
            <person name="Kubicek C.P."/>
            <person name="Gaskell J.A."/>
            <person name="Kersten P."/>
            <person name="St John F."/>
            <person name="Glasner J."/>
            <person name="Sabat G."/>
            <person name="Splinter BonDurant S."/>
            <person name="Syed K."/>
            <person name="Yadav J."/>
            <person name="Mgbeahuruike A.C."/>
            <person name="Kovalchuk A."/>
            <person name="Asiegbu F.O."/>
            <person name="Lackner G."/>
            <person name="Hoffmeister D."/>
            <person name="Rencoret J."/>
            <person name="Gutierrez A."/>
            <person name="Sun H."/>
            <person name="Lindquist E."/>
            <person name="Barry K."/>
            <person name="Riley R."/>
            <person name="Grigoriev I.V."/>
            <person name="Henrissat B."/>
            <person name="Kues U."/>
            <person name="Berka R.M."/>
            <person name="Martinez A.T."/>
            <person name="Covert S.F."/>
            <person name="Blanchette R.A."/>
            <person name="Cullen D."/>
        </authorList>
    </citation>
    <scope>NUCLEOTIDE SEQUENCE [LARGE SCALE GENOMIC DNA]</scope>
    <source>
        <strain evidence="2 3">11061_1 CR5-6</strain>
    </source>
</reference>
<dbReference type="AlphaFoldDB" id="A0A0C3S9D4"/>
<dbReference type="Proteomes" id="UP000053257">
    <property type="component" value="Unassembled WGS sequence"/>
</dbReference>
<feature type="region of interest" description="Disordered" evidence="1">
    <location>
        <begin position="1"/>
        <end position="99"/>
    </location>
</feature>
<accession>A0A0C3S9D4</accession>
<protein>
    <submittedName>
        <fullName evidence="2">Uncharacterized protein</fullName>
    </submittedName>
</protein>
<evidence type="ECO:0000313" key="3">
    <source>
        <dbReference type="Proteomes" id="UP000053257"/>
    </source>
</evidence>